<feature type="region of interest" description="Disordered" evidence="9">
    <location>
        <begin position="253"/>
        <end position="286"/>
    </location>
</feature>
<keyword evidence="5" id="KW-0812">Transmembrane</keyword>
<dbReference type="Gene3D" id="1.20.1600.10">
    <property type="entry name" value="Outer membrane efflux proteins (OEP)"/>
    <property type="match status" value="1"/>
</dbReference>
<evidence type="ECO:0000256" key="7">
    <source>
        <dbReference type="ARBA" id="ARBA00023237"/>
    </source>
</evidence>
<reference evidence="12" key="1">
    <citation type="journal article" date="2019" name="Int. J. Syst. Evol. Microbiol.">
        <title>The Global Catalogue of Microorganisms (GCM) 10K type strain sequencing project: providing services to taxonomists for standard genome sequencing and annotation.</title>
        <authorList>
            <consortium name="The Broad Institute Genomics Platform"/>
            <consortium name="The Broad Institute Genome Sequencing Center for Infectious Disease"/>
            <person name="Wu L."/>
            <person name="Ma J."/>
        </authorList>
    </citation>
    <scope>NUCLEOTIDE SEQUENCE [LARGE SCALE GENOMIC DNA]</scope>
    <source>
        <strain evidence="12">KCTC 42195</strain>
    </source>
</reference>
<comment type="similarity">
    <text evidence="2">Belongs to the outer membrane factor (OMF) (TC 1.B.17) family.</text>
</comment>
<keyword evidence="12" id="KW-1185">Reference proteome</keyword>
<evidence type="ECO:0000256" key="9">
    <source>
        <dbReference type="SAM" id="MobiDB-lite"/>
    </source>
</evidence>
<dbReference type="PANTHER" id="PTHR30026:SF20">
    <property type="entry name" value="OUTER MEMBRANE PROTEIN TOLC"/>
    <property type="match status" value="1"/>
</dbReference>
<keyword evidence="7" id="KW-0998">Cell outer membrane</keyword>
<proteinExistence type="inferred from homology"/>
<keyword evidence="3" id="KW-0813">Transport</keyword>
<dbReference type="Proteomes" id="UP001595636">
    <property type="component" value="Unassembled WGS sequence"/>
</dbReference>
<dbReference type="Pfam" id="PF02321">
    <property type="entry name" value="OEP"/>
    <property type="match status" value="2"/>
</dbReference>
<dbReference type="RefSeq" id="WP_390277561.1">
    <property type="nucleotide sequence ID" value="NZ_JBHRYH010000012.1"/>
</dbReference>
<dbReference type="InterPro" id="IPR003423">
    <property type="entry name" value="OMP_efflux"/>
</dbReference>
<dbReference type="SUPFAM" id="SSF56954">
    <property type="entry name" value="Outer membrane efflux proteins (OEP)"/>
    <property type="match status" value="1"/>
</dbReference>
<organism evidence="11 12">
    <name type="scientific">Vogesella amnigena</name>
    <dbReference type="NCBI Taxonomy" id="1507449"/>
    <lineage>
        <taxon>Bacteria</taxon>
        <taxon>Pseudomonadati</taxon>
        <taxon>Pseudomonadota</taxon>
        <taxon>Betaproteobacteria</taxon>
        <taxon>Neisseriales</taxon>
        <taxon>Chromobacteriaceae</taxon>
        <taxon>Vogesella</taxon>
    </lineage>
</organism>
<keyword evidence="4" id="KW-1134">Transmembrane beta strand</keyword>
<protein>
    <submittedName>
        <fullName evidence="11">TolC family protein</fullName>
    </submittedName>
</protein>
<evidence type="ECO:0000256" key="1">
    <source>
        <dbReference type="ARBA" id="ARBA00004442"/>
    </source>
</evidence>
<evidence type="ECO:0000256" key="5">
    <source>
        <dbReference type="ARBA" id="ARBA00022692"/>
    </source>
</evidence>
<evidence type="ECO:0000313" key="11">
    <source>
        <dbReference type="EMBL" id="MFC3625744.1"/>
    </source>
</evidence>
<comment type="caution">
    <text evidence="11">The sequence shown here is derived from an EMBL/GenBank/DDBJ whole genome shotgun (WGS) entry which is preliminary data.</text>
</comment>
<evidence type="ECO:0000256" key="8">
    <source>
        <dbReference type="SAM" id="Coils"/>
    </source>
</evidence>
<feature type="compositionally biased region" description="Polar residues" evidence="9">
    <location>
        <begin position="253"/>
        <end position="267"/>
    </location>
</feature>
<keyword evidence="8" id="KW-0175">Coiled coil</keyword>
<dbReference type="InterPro" id="IPR051906">
    <property type="entry name" value="TolC-like"/>
</dbReference>
<gene>
    <name evidence="11" type="ORF">ACFOKJ_06220</name>
</gene>
<evidence type="ECO:0000256" key="3">
    <source>
        <dbReference type="ARBA" id="ARBA00022448"/>
    </source>
</evidence>
<evidence type="ECO:0000256" key="4">
    <source>
        <dbReference type="ARBA" id="ARBA00022452"/>
    </source>
</evidence>
<feature type="chain" id="PRO_5047381298" evidence="10">
    <location>
        <begin position="21"/>
        <end position="455"/>
    </location>
</feature>
<evidence type="ECO:0000256" key="10">
    <source>
        <dbReference type="SAM" id="SignalP"/>
    </source>
</evidence>
<evidence type="ECO:0000256" key="2">
    <source>
        <dbReference type="ARBA" id="ARBA00007613"/>
    </source>
</evidence>
<keyword evidence="10" id="KW-0732">Signal</keyword>
<keyword evidence="6" id="KW-0472">Membrane</keyword>
<sequence>MTRRLLVSLIALALAPAAQALDLMQAWQAARGHDPQLAASEATGRADSTLAAQGRSMLLPKLGLVAGSGWGSMDQLTQGARFAMPGMSSNQVEFESKVSSGTRQWWRLEARQPLYDATASANAGQLAAQGAAGAANLVAARQQAMLQLAARYFDVLSVNAQLEALAQQQRATHEALNATEARYQAGDAPITDLEEARARLALLDADTLALQQQRQLATQRLADVTGLPAAQLQDLPAGSTLPLPALAALTDWQQQARSHNPQLQASQAGRDAARLEAGKHSASGSPKLELVARAGDERWRNGDASQRGKQQFIGVELNIPLYSGGYRDARYSEALARQEAAEAGVSATELAVNDAVHSAWLGVAQGQARLAALQQAEQAARRQLDATRMGREEGARTTLDLLNAEQGVAEVVKQRALLRYQTLYHWLALHAAAGMLDDSVLTNLHPLFTQNGTQP</sequence>
<dbReference type="EMBL" id="JBHRYH010000012">
    <property type="protein sequence ID" value="MFC3625744.1"/>
    <property type="molecule type" value="Genomic_DNA"/>
</dbReference>
<dbReference type="PANTHER" id="PTHR30026">
    <property type="entry name" value="OUTER MEMBRANE PROTEIN TOLC"/>
    <property type="match status" value="1"/>
</dbReference>
<feature type="coiled-coil region" evidence="8">
    <location>
        <begin position="159"/>
        <end position="213"/>
    </location>
</feature>
<name>A0ABV7TSM7_9NEIS</name>
<evidence type="ECO:0000313" key="12">
    <source>
        <dbReference type="Proteomes" id="UP001595636"/>
    </source>
</evidence>
<feature type="signal peptide" evidence="10">
    <location>
        <begin position="1"/>
        <end position="20"/>
    </location>
</feature>
<evidence type="ECO:0000256" key="6">
    <source>
        <dbReference type="ARBA" id="ARBA00023136"/>
    </source>
</evidence>
<comment type="subcellular location">
    <subcellularLocation>
        <location evidence="1">Cell outer membrane</location>
    </subcellularLocation>
</comment>
<accession>A0ABV7TSM7</accession>